<feature type="compositionally biased region" description="Basic and acidic residues" evidence="1">
    <location>
        <begin position="345"/>
        <end position="357"/>
    </location>
</feature>
<sequence>MAKVQRALPLGKWGVIENVQMNPAGGKYRTTRHPYKMAISNETVIKGSDLADDRIFLSLSNYESIGKTDTKEAVYLIDVIGRVHDLGDVLTVKAQGEDRKRVEFRLVDSQGNDLPCCLWGTYAEQIEAFIEKSDDRTFVCLIWFAKVTFFRGDVQITNAFDASRMYLNPTEPDVLELTESLSAANSQLATVEKSTGKKDGKRIQFDWNDAEIKPISEIMDATQVQTPCGRERCHKDILMLLGSVAKSIVGVKADDLWDGSYGEIEDPEILPEPIRNLVGKSFCFGVSINSENVSSGSATFLVLEVCSGDKVLSIESGSEAISEMGTTFSTMSSGGVVLLDSSSSEDPKTPYSKRKEDDADLPDLTSTSKKLCTKHSHAHCIPNMMNRKRGNVRLGIDTAKRKRSPTINEIPNLEDNHRCSKSISNQDIPLSSIYFRLLETIEGHQVLSYTIPPFQQISMLSPQTPRNLRRLVLEDLHKRSFKSIKSKGGHKRKSDCNVLKDITNISQVPNKRTPKHARTFNASTQTIEEDDELVGNDLFGGIVDEDNDQVFECSSQENTDTEDEDSDLDDPIVSEEQDDRMIITNKAPNSERVVESVKASKPSKSYVNENDYLDEGDPDYKCGHCGAIMWYGERLNKRRNAKKPTFSLCCMQGQVQLPLLKEPPSVLKKLLEGDEPRSRHFQKHIRPYNMFFSFTSLGGRVERSLKKGRGP</sequence>
<feature type="region of interest" description="Disordered" evidence="1">
    <location>
        <begin position="339"/>
        <end position="366"/>
    </location>
</feature>
<dbReference type="InterPro" id="IPR012340">
    <property type="entry name" value="NA-bd_OB-fold"/>
</dbReference>
<dbReference type="PANTHER" id="PTHR47165">
    <property type="entry name" value="OS03G0429900 PROTEIN"/>
    <property type="match status" value="1"/>
</dbReference>
<organism evidence="2 3">
    <name type="scientific">Brassica napus</name>
    <name type="common">Rape</name>
    <dbReference type="NCBI Taxonomy" id="3708"/>
    <lineage>
        <taxon>Eukaryota</taxon>
        <taxon>Viridiplantae</taxon>
        <taxon>Streptophyta</taxon>
        <taxon>Embryophyta</taxon>
        <taxon>Tracheophyta</taxon>
        <taxon>Spermatophyta</taxon>
        <taxon>Magnoliopsida</taxon>
        <taxon>eudicotyledons</taxon>
        <taxon>Gunneridae</taxon>
        <taxon>Pentapetalae</taxon>
        <taxon>rosids</taxon>
        <taxon>malvids</taxon>
        <taxon>Brassicales</taxon>
        <taxon>Brassicaceae</taxon>
        <taxon>Brassiceae</taxon>
        <taxon>Brassica</taxon>
    </lineage>
</organism>
<dbReference type="Gene3D" id="2.40.50.140">
    <property type="entry name" value="Nucleic acid-binding proteins"/>
    <property type="match status" value="3"/>
</dbReference>
<comment type="caution">
    <text evidence="2">The sequence shown here is derived from an EMBL/GenBank/DDBJ whole genome shotgun (WGS) entry which is preliminary data.</text>
</comment>
<name>A0ABQ7X7D2_BRANA</name>
<proteinExistence type="predicted"/>
<feature type="non-terminal residue" evidence="2">
    <location>
        <position position="711"/>
    </location>
</feature>
<protein>
    <submittedName>
        <fullName evidence="2">Uncharacterized protein</fullName>
    </submittedName>
</protein>
<feature type="compositionally biased region" description="Acidic residues" evidence="1">
    <location>
        <begin position="559"/>
        <end position="576"/>
    </location>
</feature>
<feature type="region of interest" description="Disordered" evidence="1">
    <location>
        <begin position="554"/>
        <end position="576"/>
    </location>
</feature>
<keyword evidence="3" id="KW-1185">Reference proteome</keyword>
<dbReference type="Proteomes" id="UP000824890">
    <property type="component" value="Unassembled WGS sequence"/>
</dbReference>
<accession>A0ABQ7X7D2</accession>
<evidence type="ECO:0000313" key="3">
    <source>
        <dbReference type="Proteomes" id="UP000824890"/>
    </source>
</evidence>
<dbReference type="EMBL" id="JAGKQM010001533">
    <property type="protein sequence ID" value="KAH0851748.1"/>
    <property type="molecule type" value="Genomic_DNA"/>
</dbReference>
<gene>
    <name evidence="2" type="ORF">HID58_091002</name>
</gene>
<dbReference type="CDD" id="cd04481">
    <property type="entry name" value="RPA1_DBD_B_like"/>
    <property type="match status" value="1"/>
</dbReference>
<evidence type="ECO:0000313" key="2">
    <source>
        <dbReference type="EMBL" id="KAH0851748.1"/>
    </source>
</evidence>
<reference evidence="2 3" key="1">
    <citation type="submission" date="2021-05" db="EMBL/GenBank/DDBJ databases">
        <title>Genome Assembly of Synthetic Allotetraploid Brassica napus Reveals Homoeologous Exchanges between Subgenomes.</title>
        <authorList>
            <person name="Davis J.T."/>
        </authorList>
    </citation>
    <scope>NUCLEOTIDE SEQUENCE [LARGE SCALE GENOMIC DNA]</scope>
    <source>
        <strain evidence="3">cv. Da-Ae</strain>
        <tissue evidence="2">Seedling</tissue>
    </source>
</reference>
<dbReference type="SUPFAM" id="SSF50249">
    <property type="entry name" value="Nucleic acid-binding proteins"/>
    <property type="match status" value="1"/>
</dbReference>
<dbReference type="PANTHER" id="PTHR47165:SF4">
    <property type="entry name" value="OS03G0429900 PROTEIN"/>
    <property type="match status" value="1"/>
</dbReference>
<evidence type="ECO:0000256" key="1">
    <source>
        <dbReference type="SAM" id="MobiDB-lite"/>
    </source>
</evidence>